<comment type="caution">
    <text evidence="2">The sequence shown here is derived from an EMBL/GenBank/DDBJ whole genome shotgun (WGS) entry which is preliminary data.</text>
</comment>
<dbReference type="RefSeq" id="WP_261499258.1">
    <property type="nucleotide sequence ID" value="NZ_JAODYH010000003.1"/>
</dbReference>
<accession>A0ABT2PJ56</accession>
<evidence type="ECO:0000313" key="2">
    <source>
        <dbReference type="EMBL" id="MCT9810260.1"/>
    </source>
</evidence>
<evidence type="ECO:0000313" key="3">
    <source>
        <dbReference type="Proteomes" id="UP001525968"/>
    </source>
</evidence>
<sequence length="313" mass="33935">MATYRNADQPGAMEYRSYSSVEYASITASGHVAGTYEAAANISALIASSTARGALSGAISGIFANLHANANFYSVLYHTVPGAIKGMHSGIFKAILPSVFGKEFSDEFKLGNMVESVFTNEFPTVALRADNKIVEHVLFSPTVDKAVHLLYQIKYYLNPEIRLAPPASADQADESSSNNHTPSDYQEKNCGHICTITRFSIFGAMSMYGAKMINALPQESLFKILPSYMVRGAFDHIYDLTINKLISSKIDKELDLRLFPAHGPEDHELLNPLTKAGANPNAVDTHGNAPLAGAHVELLGQCDHMGTETSLVF</sequence>
<reference evidence="2 3" key="1">
    <citation type="submission" date="2022-09" db="EMBL/GenBank/DDBJ databases">
        <title>Draft genome of isolate Be4.</title>
        <authorList>
            <person name="Sanchez-Castro I."/>
            <person name="Martinez-Rodriguez P."/>
            <person name="Descostes M."/>
            <person name="Merroun M."/>
        </authorList>
    </citation>
    <scope>NUCLEOTIDE SEQUENCE [LARGE SCALE GENOMIC DNA]</scope>
    <source>
        <strain evidence="2 3">Be4</strain>
    </source>
</reference>
<name>A0ABT2PJ56_9BURK</name>
<keyword evidence="3" id="KW-1185">Reference proteome</keyword>
<feature type="compositionally biased region" description="Polar residues" evidence="1">
    <location>
        <begin position="174"/>
        <end position="184"/>
    </location>
</feature>
<proteinExistence type="predicted"/>
<feature type="region of interest" description="Disordered" evidence="1">
    <location>
        <begin position="167"/>
        <end position="186"/>
    </location>
</feature>
<organism evidence="2 3">
    <name type="scientific">Acidovorax bellezanensis</name>
    <dbReference type="NCBI Taxonomy" id="2976702"/>
    <lineage>
        <taxon>Bacteria</taxon>
        <taxon>Pseudomonadati</taxon>
        <taxon>Pseudomonadota</taxon>
        <taxon>Betaproteobacteria</taxon>
        <taxon>Burkholderiales</taxon>
        <taxon>Comamonadaceae</taxon>
        <taxon>Acidovorax</taxon>
    </lineage>
</organism>
<dbReference type="Proteomes" id="UP001525968">
    <property type="component" value="Unassembled WGS sequence"/>
</dbReference>
<dbReference type="EMBL" id="JAODYH010000003">
    <property type="protein sequence ID" value="MCT9810260.1"/>
    <property type="molecule type" value="Genomic_DNA"/>
</dbReference>
<evidence type="ECO:0000256" key="1">
    <source>
        <dbReference type="SAM" id="MobiDB-lite"/>
    </source>
</evidence>
<gene>
    <name evidence="2" type="ORF">N0K08_06430</name>
</gene>
<protein>
    <submittedName>
        <fullName evidence="2">Uncharacterized protein</fullName>
    </submittedName>
</protein>